<evidence type="ECO:0000313" key="1">
    <source>
        <dbReference type="EMBL" id="KAK7472939.1"/>
    </source>
</evidence>
<proteinExistence type="predicted"/>
<gene>
    <name evidence="1" type="ORF">VKT23_001044</name>
</gene>
<accession>A0ABR1K8H6</accession>
<reference evidence="1 2" key="1">
    <citation type="submission" date="2024-01" db="EMBL/GenBank/DDBJ databases">
        <title>A draft genome for the cacao thread blight pathogen Marasmiellus scandens.</title>
        <authorList>
            <person name="Baruah I.K."/>
            <person name="Leung J."/>
            <person name="Bukari Y."/>
            <person name="Amoako-Attah I."/>
            <person name="Meinhardt L.W."/>
            <person name="Bailey B.A."/>
            <person name="Cohen S.P."/>
        </authorList>
    </citation>
    <scope>NUCLEOTIDE SEQUENCE [LARGE SCALE GENOMIC DNA]</scope>
    <source>
        <strain evidence="1 2">GH-19</strain>
    </source>
</reference>
<organism evidence="1 2">
    <name type="scientific">Marasmiellus scandens</name>
    <dbReference type="NCBI Taxonomy" id="2682957"/>
    <lineage>
        <taxon>Eukaryota</taxon>
        <taxon>Fungi</taxon>
        <taxon>Dikarya</taxon>
        <taxon>Basidiomycota</taxon>
        <taxon>Agaricomycotina</taxon>
        <taxon>Agaricomycetes</taxon>
        <taxon>Agaricomycetidae</taxon>
        <taxon>Agaricales</taxon>
        <taxon>Marasmiineae</taxon>
        <taxon>Omphalotaceae</taxon>
        <taxon>Marasmiellus</taxon>
    </lineage>
</organism>
<sequence length="353" mass="40650">MDLPSLEHLSITSQLYPADDEKEMFADNPITLLPSSTRVKTLRLQSTGVAFFRLATENVTTLHLKQHHSGLKDCLYLDILLRSFPSLIHLSLTGDFVRVGQPSVDHMTRAPNLRSLRVSNSKTISELLLSLSAPNLTSLTLKNLTFSSLQLFQSLYKPWEKDKFPLLQTLVLIRPQLSTETWKRLFSDFAGVTRLDLINCYGDEVLTLLSEKNTELEMIGFQVPLPLPELETISLHHLKDVEHSLVRFLITRTQVIPKLRLHSNIQNGVFSILSKDICVQRWDILGFWPAMLDSESEYRVFEDEYDWSMQILTEPPIERDVLYPPWAPPPEKVEVGWWKRFVSVMKEVFALCF</sequence>
<evidence type="ECO:0000313" key="2">
    <source>
        <dbReference type="Proteomes" id="UP001498398"/>
    </source>
</evidence>
<name>A0ABR1K8H6_9AGAR</name>
<dbReference type="EMBL" id="JBANRG010000001">
    <property type="protein sequence ID" value="KAK7472939.1"/>
    <property type="molecule type" value="Genomic_DNA"/>
</dbReference>
<dbReference type="Gene3D" id="3.80.10.10">
    <property type="entry name" value="Ribonuclease Inhibitor"/>
    <property type="match status" value="1"/>
</dbReference>
<dbReference type="SUPFAM" id="SSF52047">
    <property type="entry name" value="RNI-like"/>
    <property type="match status" value="1"/>
</dbReference>
<keyword evidence="2" id="KW-1185">Reference proteome</keyword>
<comment type="caution">
    <text evidence="1">The sequence shown here is derived from an EMBL/GenBank/DDBJ whole genome shotgun (WGS) entry which is preliminary data.</text>
</comment>
<protein>
    <submittedName>
        <fullName evidence="1">Uncharacterized protein</fullName>
    </submittedName>
</protein>
<dbReference type="Proteomes" id="UP001498398">
    <property type="component" value="Unassembled WGS sequence"/>
</dbReference>
<dbReference type="InterPro" id="IPR032675">
    <property type="entry name" value="LRR_dom_sf"/>
</dbReference>